<dbReference type="CDD" id="cd02966">
    <property type="entry name" value="TlpA_like_family"/>
    <property type="match status" value="1"/>
</dbReference>
<dbReference type="AlphaFoldDB" id="A0AAC9LLF6"/>
<feature type="domain" description="Thioredoxin" evidence="2">
    <location>
        <begin position="32"/>
        <end position="184"/>
    </location>
</feature>
<dbReference type="GO" id="GO:0016491">
    <property type="term" value="F:oxidoreductase activity"/>
    <property type="evidence" value="ECO:0007669"/>
    <property type="project" value="InterPro"/>
</dbReference>
<dbReference type="InterPro" id="IPR000866">
    <property type="entry name" value="AhpC/TSA"/>
</dbReference>
<gene>
    <name evidence="3" type="ORF">BWR22_11905</name>
</gene>
<dbReference type="SUPFAM" id="SSF52833">
    <property type="entry name" value="Thioredoxin-like"/>
    <property type="match status" value="1"/>
</dbReference>
<reference evidence="3 4" key="1">
    <citation type="submission" date="2017-01" db="EMBL/GenBank/DDBJ databases">
        <title>Complete genome of Lacinutrix venerupis DOK2-8 isolated from seawater in Dokdo.</title>
        <authorList>
            <person name="Chi W.-J."/>
            <person name="Kim J.H."/>
        </authorList>
    </citation>
    <scope>NUCLEOTIDE SEQUENCE [LARGE SCALE GENOMIC DNA]</scope>
    <source>
        <strain evidence="3 4">DOK2-8</strain>
    </source>
</reference>
<accession>A0AAC9LLF6</accession>
<evidence type="ECO:0000259" key="2">
    <source>
        <dbReference type="PROSITE" id="PS51352"/>
    </source>
</evidence>
<dbReference type="InterPro" id="IPR013766">
    <property type="entry name" value="Thioredoxin_domain"/>
</dbReference>
<dbReference type="PROSITE" id="PS51352">
    <property type="entry name" value="THIOREDOXIN_2"/>
    <property type="match status" value="1"/>
</dbReference>
<evidence type="ECO:0000313" key="3">
    <source>
        <dbReference type="EMBL" id="APY00981.1"/>
    </source>
</evidence>
<evidence type="ECO:0000313" key="4">
    <source>
        <dbReference type="Proteomes" id="UP000187506"/>
    </source>
</evidence>
<dbReference type="InterPro" id="IPR050553">
    <property type="entry name" value="Thioredoxin_ResA/DsbE_sf"/>
</dbReference>
<dbReference type="PROSITE" id="PS51257">
    <property type="entry name" value="PROKAR_LIPOPROTEIN"/>
    <property type="match status" value="1"/>
</dbReference>
<dbReference type="PROSITE" id="PS00194">
    <property type="entry name" value="THIOREDOXIN_1"/>
    <property type="match status" value="1"/>
</dbReference>
<proteinExistence type="predicted"/>
<keyword evidence="4" id="KW-1185">Reference proteome</keyword>
<dbReference type="RefSeq" id="WP_076733885.1">
    <property type="nucleotide sequence ID" value="NZ_CP019352.1"/>
</dbReference>
<dbReference type="InterPro" id="IPR017937">
    <property type="entry name" value="Thioredoxin_CS"/>
</dbReference>
<keyword evidence="1" id="KW-0676">Redox-active center</keyword>
<evidence type="ECO:0000256" key="1">
    <source>
        <dbReference type="ARBA" id="ARBA00023284"/>
    </source>
</evidence>
<dbReference type="PANTHER" id="PTHR42852:SF13">
    <property type="entry name" value="PROTEIN DIPZ"/>
    <property type="match status" value="1"/>
</dbReference>
<dbReference type="Pfam" id="PF00578">
    <property type="entry name" value="AhpC-TSA"/>
    <property type="match status" value="1"/>
</dbReference>
<dbReference type="Gene3D" id="3.40.30.10">
    <property type="entry name" value="Glutaredoxin"/>
    <property type="match status" value="1"/>
</dbReference>
<dbReference type="KEGG" id="lvn:BWR22_11905"/>
<dbReference type="Proteomes" id="UP000187506">
    <property type="component" value="Chromosome"/>
</dbReference>
<name>A0AAC9LLF6_9FLAO</name>
<dbReference type="PANTHER" id="PTHR42852">
    <property type="entry name" value="THIOL:DISULFIDE INTERCHANGE PROTEIN DSBE"/>
    <property type="match status" value="1"/>
</dbReference>
<dbReference type="EMBL" id="CP019352">
    <property type="protein sequence ID" value="APY00981.1"/>
    <property type="molecule type" value="Genomic_DNA"/>
</dbReference>
<sequence>MMRYVLLLFLLIFACKQNTSQEDVKLETETVANVQNANQDINLKDIDLKVYNFNELEPLLNKTEDKIYVVNFWATWCAPCVKELPYFEALNENYKNKNVEVLLVSLDFPKQYDTKLKPFIAKHKLKSEIVVLNDVDANTWIPKVDKEWTGAIPATIIYNKNKRVFFEKSFTLEELELEVDKFIN</sequence>
<organism evidence="3 4">
    <name type="scientific">Lacinutrix venerupis</name>
    <dbReference type="NCBI Taxonomy" id="1486034"/>
    <lineage>
        <taxon>Bacteria</taxon>
        <taxon>Pseudomonadati</taxon>
        <taxon>Bacteroidota</taxon>
        <taxon>Flavobacteriia</taxon>
        <taxon>Flavobacteriales</taxon>
        <taxon>Flavobacteriaceae</taxon>
        <taxon>Lacinutrix</taxon>
    </lineage>
</organism>
<dbReference type="GO" id="GO:0016209">
    <property type="term" value="F:antioxidant activity"/>
    <property type="evidence" value="ECO:0007669"/>
    <property type="project" value="InterPro"/>
</dbReference>
<dbReference type="InterPro" id="IPR036249">
    <property type="entry name" value="Thioredoxin-like_sf"/>
</dbReference>
<protein>
    <submittedName>
        <fullName evidence="3">Thioredoxin</fullName>
    </submittedName>
</protein>